<proteinExistence type="predicted"/>
<evidence type="ECO:0000313" key="4">
    <source>
        <dbReference type="Proteomes" id="UP000719766"/>
    </source>
</evidence>
<dbReference type="GO" id="GO:0008298">
    <property type="term" value="P:intracellular mRNA localization"/>
    <property type="evidence" value="ECO:0007669"/>
    <property type="project" value="TreeGrafter"/>
</dbReference>
<gene>
    <name evidence="3" type="ORF">HD556DRAFT_343519</name>
</gene>
<dbReference type="GO" id="GO:0042175">
    <property type="term" value="C:nuclear outer membrane-endoplasmic reticulum membrane network"/>
    <property type="evidence" value="ECO:0007669"/>
    <property type="project" value="TreeGrafter"/>
</dbReference>
<dbReference type="EMBL" id="JABBWE010000002">
    <property type="protein sequence ID" value="KAG1806801.1"/>
    <property type="molecule type" value="Genomic_DNA"/>
</dbReference>
<reference evidence="3" key="1">
    <citation type="journal article" date="2020" name="New Phytol.">
        <title>Comparative genomics reveals dynamic genome evolution in host specialist ectomycorrhizal fungi.</title>
        <authorList>
            <person name="Lofgren L.A."/>
            <person name="Nguyen N.H."/>
            <person name="Vilgalys R."/>
            <person name="Ruytinx J."/>
            <person name="Liao H.L."/>
            <person name="Branco S."/>
            <person name="Kuo A."/>
            <person name="LaButti K."/>
            <person name="Lipzen A."/>
            <person name="Andreopoulos W."/>
            <person name="Pangilinan J."/>
            <person name="Riley R."/>
            <person name="Hundley H."/>
            <person name="Na H."/>
            <person name="Barry K."/>
            <person name="Grigoriev I.V."/>
            <person name="Stajich J.E."/>
            <person name="Kennedy P.G."/>
        </authorList>
    </citation>
    <scope>NUCLEOTIDE SEQUENCE</scope>
    <source>
        <strain evidence="3">S12</strain>
    </source>
</reference>
<evidence type="ECO:0000313" key="3">
    <source>
        <dbReference type="EMBL" id="KAG1806801.1"/>
    </source>
</evidence>
<evidence type="ECO:0000256" key="1">
    <source>
        <dbReference type="SAM" id="Coils"/>
    </source>
</evidence>
<dbReference type="PANTHER" id="PTHR31027">
    <property type="entry name" value="NUCLEAR SEGREGATION PROTEIN BFR1"/>
    <property type="match status" value="1"/>
</dbReference>
<keyword evidence="1" id="KW-0175">Coiled coil</keyword>
<feature type="compositionally biased region" description="Polar residues" evidence="2">
    <location>
        <begin position="24"/>
        <end position="38"/>
    </location>
</feature>
<accession>A0A9P7DZI7</accession>
<keyword evidence="4" id="KW-1185">Reference proteome</keyword>
<evidence type="ECO:0008006" key="5">
    <source>
        <dbReference type="Google" id="ProtNLM"/>
    </source>
</evidence>
<feature type="region of interest" description="Disordered" evidence="2">
    <location>
        <begin position="487"/>
        <end position="528"/>
    </location>
</feature>
<name>A0A9P7DZI7_9AGAM</name>
<feature type="compositionally biased region" description="Basic and acidic residues" evidence="2">
    <location>
        <begin position="49"/>
        <end position="60"/>
    </location>
</feature>
<dbReference type="PANTHER" id="PTHR31027:SF2">
    <property type="entry name" value="LEBERCILIN DOMAIN-CONTAINING PROTEIN"/>
    <property type="match status" value="1"/>
</dbReference>
<dbReference type="OrthoDB" id="2195113at2759"/>
<dbReference type="GeneID" id="64604091"/>
<dbReference type="RefSeq" id="XP_041167272.1">
    <property type="nucleotide sequence ID" value="XM_041310327.1"/>
</dbReference>
<dbReference type="InterPro" id="IPR039604">
    <property type="entry name" value="Bfr1"/>
</dbReference>
<feature type="region of interest" description="Disordered" evidence="2">
    <location>
        <begin position="1"/>
        <end position="60"/>
    </location>
</feature>
<dbReference type="GO" id="GO:1990904">
    <property type="term" value="C:ribonucleoprotein complex"/>
    <property type="evidence" value="ECO:0007669"/>
    <property type="project" value="TreeGrafter"/>
</dbReference>
<sequence length="545" mass="60168">MPAQKSKSSASNGAAKIHSAKVTPDSTVPSSPAFSKTDLSGPMVTGSGKPDKAAFDAEQERIRTEIDGLQTKLAAVRAKISSTNKSDTGNDKRAALKAELDSIRGQQSSNKLNRGKTHEQLKTIQDGIQKKVRLVSTRIHYFLTKCAMQIKDLQAARGKTPFKTTADVDAHISHLETQVESGSMKVVDEKRALQEISQTRRTRRMVEKFQADQESIEADRQEADRLKKLLDDPESKEISERYDTIKAELDELKKESDEAYAGRNKLFEERDSIQAQLNALFNEKREAAHRFREANDRYWTKVNEDRARRLEKARAQRDAEEAQRKLAIADGLREEASMPAFQTQIEDCQTLIDFFSGKSSGNVVSSSSSVPTKSDVSGVPQLEIRQVDAVGETMVALKKKDEESYFVGKGKKGRKTPKATSPADTSAIHLPYGQLSALLSLSIPPPTDQADVPRVIEDLKTKKAWFEANQARQTAENVAKAEAEIRRLTNGAKPNGKRSVTVSPPNGGSEPLEPALTPSGSATPRIDDEVEEKLEEVQVNDAEEN</sequence>
<feature type="compositionally biased region" description="Low complexity" evidence="2">
    <location>
        <begin position="1"/>
        <end position="16"/>
    </location>
</feature>
<dbReference type="AlphaFoldDB" id="A0A9P7DZI7"/>
<evidence type="ECO:0000256" key="2">
    <source>
        <dbReference type="SAM" id="MobiDB-lite"/>
    </source>
</evidence>
<dbReference type="GO" id="GO:0005783">
    <property type="term" value="C:endoplasmic reticulum"/>
    <property type="evidence" value="ECO:0007669"/>
    <property type="project" value="TreeGrafter"/>
</dbReference>
<dbReference type="GO" id="GO:0003729">
    <property type="term" value="F:mRNA binding"/>
    <property type="evidence" value="ECO:0007669"/>
    <property type="project" value="TreeGrafter"/>
</dbReference>
<feature type="coiled-coil region" evidence="1">
    <location>
        <begin position="235"/>
        <end position="332"/>
    </location>
</feature>
<organism evidence="3 4">
    <name type="scientific">Suillus plorans</name>
    <dbReference type="NCBI Taxonomy" id="116603"/>
    <lineage>
        <taxon>Eukaryota</taxon>
        <taxon>Fungi</taxon>
        <taxon>Dikarya</taxon>
        <taxon>Basidiomycota</taxon>
        <taxon>Agaricomycotina</taxon>
        <taxon>Agaricomycetes</taxon>
        <taxon>Agaricomycetidae</taxon>
        <taxon>Boletales</taxon>
        <taxon>Suillineae</taxon>
        <taxon>Suillaceae</taxon>
        <taxon>Suillus</taxon>
    </lineage>
</organism>
<protein>
    <recommendedName>
        <fullName evidence="5">Nuclear segregation protein Bfr1</fullName>
    </recommendedName>
</protein>
<comment type="caution">
    <text evidence="3">The sequence shown here is derived from an EMBL/GenBank/DDBJ whole genome shotgun (WGS) entry which is preliminary data.</text>
</comment>
<dbReference type="Proteomes" id="UP000719766">
    <property type="component" value="Unassembled WGS sequence"/>
</dbReference>